<keyword evidence="1 3" id="KW-0853">WD repeat</keyword>
<dbReference type="OMA" id="ILYMLPG"/>
<accession>G8YDX7</accession>
<dbReference type="InterPro" id="IPR056151">
    <property type="entry name" value="Beta-prop_DCAF12"/>
</dbReference>
<feature type="repeat" description="WD" evidence="3">
    <location>
        <begin position="290"/>
        <end position="323"/>
    </location>
</feature>
<keyword evidence="2" id="KW-0677">Repeat</keyword>
<keyword evidence="6" id="KW-1185">Reference proteome</keyword>
<dbReference type="InterPro" id="IPR036322">
    <property type="entry name" value="WD40_repeat_dom_sf"/>
</dbReference>
<gene>
    <name evidence="5" type="primary">Piso0_001276</name>
    <name evidence="5" type="ORF">GNLVRS01_PISO0I01372g</name>
</gene>
<dbReference type="PROSITE" id="PS50082">
    <property type="entry name" value="WD_REPEATS_2"/>
    <property type="match status" value="4"/>
</dbReference>
<protein>
    <submittedName>
        <fullName evidence="5">Piso0_001276 protein</fullName>
    </submittedName>
</protein>
<proteinExistence type="predicted"/>
<dbReference type="STRING" id="559304.G8YDX7"/>
<reference evidence="5 6" key="1">
    <citation type="journal article" date="2012" name="G3 (Bethesda)">
        <title>Pichia sorbitophila, an interspecies yeast hybrid reveals early steps of genome resolution following polyploidization.</title>
        <authorList>
            <person name="Leh Louis V."/>
            <person name="Despons L."/>
            <person name="Friedrich A."/>
            <person name="Martin T."/>
            <person name="Durrens P."/>
            <person name="Casaregola S."/>
            <person name="Neuveglise C."/>
            <person name="Fairhead C."/>
            <person name="Marck C."/>
            <person name="Cruz J.A."/>
            <person name="Straub M.L."/>
            <person name="Kugler V."/>
            <person name="Sacerdot C."/>
            <person name="Uzunov Z."/>
            <person name="Thierry A."/>
            <person name="Weiss S."/>
            <person name="Bleykasten C."/>
            <person name="De Montigny J."/>
            <person name="Jacques N."/>
            <person name="Jung P."/>
            <person name="Lemaire M."/>
            <person name="Mallet S."/>
            <person name="Morel G."/>
            <person name="Richard G.F."/>
            <person name="Sarkar A."/>
            <person name="Savel G."/>
            <person name="Schacherer J."/>
            <person name="Seret M.L."/>
            <person name="Talla E."/>
            <person name="Samson G."/>
            <person name="Jubin C."/>
            <person name="Poulain J."/>
            <person name="Vacherie B."/>
            <person name="Barbe V."/>
            <person name="Pelletier E."/>
            <person name="Sherman D.J."/>
            <person name="Westhof E."/>
            <person name="Weissenbach J."/>
            <person name="Baret P.V."/>
            <person name="Wincker P."/>
            <person name="Gaillardin C."/>
            <person name="Dujon B."/>
            <person name="Souciet J.L."/>
        </authorList>
    </citation>
    <scope>NUCLEOTIDE SEQUENCE [LARGE SCALE GENOMIC DNA]</scope>
    <source>
        <strain evidence="6">ATCC MYA-4447 / BCRC 22081 / CBS 7064 / NBRC 10061 / NRRL Y-12695</strain>
    </source>
</reference>
<feature type="repeat" description="WD" evidence="3">
    <location>
        <begin position="112"/>
        <end position="152"/>
    </location>
</feature>
<dbReference type="OrthoDB" id="1068471at2759"/>
<dbReference type="eggNOG" id="KOG0265">
    <property type="taxonomic scope" value="Eukaryota"/>
</dbReference>
<dbReference type="PANTHER" id="PTHR44006">
    <property type="entry name" value="U5 SMALL NUCLEAR RIBONUCLEOPROTEIN 40 KDA PROTEIN"/>
    <property type="match status" value="1"/>
</dbReference>
<dbReference type="SUPFAM" id="SSF50978">
    <property type="entry name" value="WD40 repeat-like"/>
    <property type="match status" value="1"/>
</dbReference>
<dbReference type="GO" id="GO:0003723">
    <property type="term" value="F:RNA binding"/>
    <property type="evidence" value="ECO:0007669"/>
    <property type="project" value="TreeGrafter"/>
</dbReference>
<dbReference type="CDD" id="cd00200">
    <property type="entry name" value="WD40"/>
    <property type="match status" value="1"/>
</dbReference>
<dbReference type="EMBL" id="FO082051">
    <property type="protein sequence ID" value="CCE81376.1"/>
    <property type="molecule type" value="Genomic_DNA"/>
</dbReference>
<dbReference type="AlphaFoldDB" id="G8YDX7"/>
<dbReference type="Pfam" id="PF23760">
    <property type="entry name" value="Beta-prop_DCAF12"/>
    <property type="match status" value="1"/>
</dbReference>
<dbReference type="HOGENOM" id="CLU_000288_57_2_1"/>
<organism evidence="5 6">
    <name type="scientific">Pichia sorbitophila (strain ATCC MYA-4447 / BCRC 22081 / CBS 7064 / NBRC 10061 / NRRL Y-12695)</name>
    <name type="common">Hybrid yeast</name>
    <dbReference type="NCBI Taxonomy" id="559304"/>
    <lineage>
        <taxon>Eukaryota</taxon>
        <taxon>Fungi</taxon>
        <taxon>Dikarya</taxon>
        <taxon>Ascomycota</taxon>
        <taxon>Saccharomycotina</taxon>
        <taxon>Pichiomycetes</taxon>
        <taxon>Debaryomycetaceae</taxon>
        <taxon>Millerozyma</taxon>
    </lineage>
</organism>
<evidence type="ECO:0000256" key="3">
    <source>
        <dbReference type="PROSITE-ProRule" id="PRU00221"/>
    </source>
</evidence>
<feature type="domain" description="DDB1- and CUL4-associated factor 12 beta-propeller" evidence="4">
    <location>
        <begin position="45"/>
        <end position="115"/>
    </location>
</feature>
<dbReference type="PANTHER" id="PTHR44006:SF1">
    <property type="entry name" value="U5 SMALL NUCLEAR RIBONUCLEOPROTEIN 40 KDA PROTEIN"/>
    <property type="match status" value="1"/>
</dbReference>
<name>G8YDX7_PICSO</name>
<dbReference type="InterPro" id="IPR015943">
    <property type="entry name" value="WD40/YVTN_repeat-like_dom_sf"/>
</dbReference>
<dbReference type="GO" id="GO:0071013">
    <property type="term" value="C:catalytic step 2 spliceosome"/>
    <property type="evidence" value="ECO:0007669"/>
    <property type="project" value="TreeGrafter"/>
</dbReference>
<dbReference type="SMART" id="SM00320">
    <property type="entry name" value="WD40"/>
    <property type="match status" value="7"/>
</dbReference>
<dbReference type="Proteomes" id="UP000005222">
    <property type="component" value="Chromosome I"/>
</dbReference>
<dbReference type="InParanoid" id="G8YDX7"/>
<dbReference type="Pfam" id="PF00400">
    <property type="entry name" value="WD40"/>
    <property type="match status" value="2"/>
</dbReference>
<dbReference type="InterPro" id="IPR052234">
    <property type="entry name" value="U5_snRNP_Component"/>
</dbReference>
<dbReference type="Gene3D" id="2.130.10.10">
    <property type="entry name" value="YVTN repeat-like/Quinoprotein amine dehydrogenase"/>
    <property type="match status" value="1"/>
</dbReference>
<evidence type="ECO:0000259" key="4">
    <source>
        <dbReference type="Pfam" id="PF23760"/>
    </source>
</evidence>
<evidence type="ECO:0000313" key="6">
    <source>
        <dbReference type="Proteomes" id="UP000005222"/>
    </source>
</evidence>
<evidence type="ECO:0000256" key="1">
    <source>
        <dbReference type="ARBA" id="ARBA00022574"/>
    </source>
</evidence>
<feature type="repeat" description="WD" evidence="3">
    <location>
        <begin position="24"/>
        <end position="65"/>
    </location>
</feature>
<dbReference type="InterPro" id="IPR019775">
    <property type="entry name" value="WD40_repeat_CS"/>
</dbReference>
<evidence type="ECO:0000256" key="2">
    <source>
        <dbReference type="ARBA" id="ARBA00022737"/>
    </source>
</evidence>
<feature type="repeat" description="WD" evidence="3">
    <location>
        <begin position="70"/>
        <end position="111"/>
    </location>
</feature>
<sequence>MSLVKKDTSTERHGNSLYNEAVVLEGHDSAVLTAKFSHDGSSIASGSMDRSILLFHLPTYEREDINYGVLKGHKSAVTSIRWLHDDYSLISSSADATLALWDLETGSKVRKFQAHDSHVNEVDVSKNSQAVSVGDDSKVVLWDTREKNEINVLDLEYPLLCCTFNKEGSVFYVSGIEPTIRAFDMRKQDKTLWECDTNTESVTSLSINNDDSMLLSRSLSGNIRTYSAKIFVPEGISRKSPFIYNGAPSGNENYLIRACFSPDNTAILSGAEDKTATLFDLKSRNIKNKFIGHKASVIDVDFSTRGRFILSTSVDNSIIVREY</sequence>
<dbReference type="PROSITE" id="PS50294">
    <property type="entry name" value="WD_REPEATS_REGION"/>
    <property type="match status" value="3"/>
</dbReference>
<dbReference type="PROSITE" id="PS00678">
    <property type="entry name" value="WD_REPEATS_1"/>
    <property type="match status" value="2"/>
</dbReference>
<evidence type="ECO:0000313" key="5">
    <source>
        <dbReference type="EMBL" id="CCE81376.1"/>
    </source>
</evidence>
<dbReference type="InterPro" id="IPR001680">
    <property type="entry name" value="WD40_rpt"/>
</dbReference>